<reference evidence="1 2" key="1">
    <citation type="submission" date="2017-04" db="EMBL/GenBank/DDBJ databases">
        <title>Draft genome sequence of Marssonina coronaria NL1: causal agent of apple blotch.</title>
        <authorList>
            <person name="Cheng Q."/>
        </authorList>
    </citation>
    <scope>NUCLEOTIDE SEQUENCE [LARGE SCALE GENOMIC DNA]</scope>
    <source>
        <strain evidence="1 2">NL1</strain>
    </source>
</reference>
<protein>
    <submittedName>
        <fullName evidence="1">Uncharacterized protein</fullName>
    </submittedName>
</protein>
<name>A0A218YUS2_9HELO</name>
<dbReference type="SUPFAM" id="SSF53448">
    <property type="entry name" value="Nucleotide-diphospho-sugar transferases"/>
    <property type="match status" value="1"/>
</dbReference>
<evidence type="ECO:0000313" key="2">
    <source>
        <dbReference type="Proteomes" id="UP000242519"/>
    </source>
</evidence>
<sequence>MYPSYQQTVVDWVRKLGRSWTVRIVDLAEDSPNNVYKFVGRGWFLECFNQQTMNGPHAAQHAADLVRLPLLYVHGGVWMDVGNMLLMHLDHRFCDALSAHHSPYEMGAWVISGQVRKQWGSFGNYMLAARKGDAFIENCHNGYKELWKGRTNAEDFHKLPLIQDIGLAHG</sequence>
<keyword evidence="2" id="KW-1185">Reference proteome</keyword>
<gene>
    <name evidence="1" type="ORF">B2J93_8756</name>
</gene>
<comment type="caution">
    <text evidence="1">The sequence shown here is derived from an EMBL/GenBank/DDBJ whole genome shotgun (WGS) entry which is preliminary data.</text>
</comment>
<dbReference type="InterPro" id="IPR008441">
    <property type="entry name" value="AfumC-like_glycosyl_Trfase"/>
</dbReference>
<dbReference type="InParanoid" id="A0A218YUS2"/>
<accession>A0A218YUS2</accession>
<dbReference type="OrthoDB" id="409543at2759"/>
<dbReference type="AlphaFoldDB" id="A0A218YUS2"/>
<dbReference type="Pfam" id="PF05704">
    <property type="entry name" value="Caps_synth"/>
    <property type="match status" value="1"/>
</dbReference>
<dbReference type="Proteomes" id="UP000242519">
    <property type="component" value="Unassembled WGS sequence"/>
</dbReference>
<dbReference type="GO" id="GO:0016757">
    <property type="term" value="F:glycosyltransferase activity"/>
    <property type="evidence" value="ECO:0007669"/>
    <property type="project" value="InterPro"/>
</dbReference>
<dbReference type="InterPro" id="IPR029044">
    <property type="entry name" value="Nucleotide-diphossugar_trans"/>
</dbReference>
<organism evidence="1 2">
    <name type="scientific">Diplocarpon coronariae</name>
    <dbReference type="NCBI Taxonomy" id="2795749"/>
    <lineage>
        <taxon>Eukaryota</taxon>
        <taxon>Fungi</taxon>
        <taxon>Dikarya</taxon>
        <taxon>Ascomycota</taxon>
        <taxon>Pezizomycotina</taxon>
        <taxon>Leotiomycetes</taxon>
        <taxon>Helotiales</taxon>
        <taxon>Drepanopezizaceae</taxon>
        <taxon>Diplocarpon</taxon>
    </lineage>
</organism>
<proteinExistence type="predicted"/>
<dbReference type="EMBL" id="MZNU01000361">
    <property type="protein sequence ID" value="OWO99359.1"/>
    <property type="molecule type" value="Genomic_DNA"/>
</dbReference>
<dbReference type="Gene3D" id="3.90.550.20">
    <property type="match status" value="1"/>
</dbReference>
<evidence type="ECO:0000313" key="1">
    <source>
        <dbReference type="EMBL" id="OWO99359.1"/>
    </source>
</evidence>